<dbReference type="EMBL" id="LCMI01000009">
    <property type="protein sequence ID" value="KKU32593.1"/>
    <property type="molecule type" value="Genomic_DNA"/>
</dbReference>
<reference evidence="7 8" key="1">
    <citation type="journal article" date="2015" name="Nature">
        <title>rRNA introns, odd ribosomes, and small enigmatic genomes across a large radiation of phyla.</title>
        <authorList>
            <person name="Brown C.T."/>
            <person name="Hug L.A."/>
            <person name="Thomas B.C."/>
            <person name="Sharon I."/>
            <person name="Castelle C.J."/>
            <person name="Singh A."/>
            <person name="Wilkins M.J."/>
            <person name="Williams K.H."/>
            <person name="Banfield J.F."/>
        </authorList>
    </citation>
    <scope>NUCLEOTIDE SEQUENCE [LARGE SCALE GENOMIC DNA]</scope>
</reference>
<dbReference type="AlphaFoldDB" id="A0A0G1RRQ0"/>
<dbReference type="InterPro" id="IPR002416">
    <property type="entry name" value="T2SS_protein-GspH"/>
</dbReference>
<comment type="caution">
    <text evidence="7">The sequence shown here is derived from an EMBL/GenBank/DDBJ whole genome shotgun (WGS) entry which is preliminary data.</text>
</comment>
<evidence type="ECO:0000256" key="6">
    <source>
        <dbReference type="SAM" id="Phobius"/>
    </source>
</evidence>
<dbReference type="PRINTS" id="PR00885">
    <property type="entry name" value="BCTERIALGSPH"/>
</dbReference>
<keyword evidence="4 6" id="KW-1133">Transmembrane helix</keyword>
<evidence type="ECO:0000256" key="4">
    <source>
        <dbReference type="ARBA" id="ARBA00022989"/>
    </source>
</evidence>
<sequence>MKHPTCPPKLRSCWRGFTLAELLIVITIIAVLAVLILLSLNPFTYFKRAYDTERKDDVYQLKNILESYYADHEYYPDLKVVLADCNGDSLQPYLDKVPCDPNTGAAYASYTLPVGSTKPQQYVIYAPTTSENFPDANTVDQCPDTLITSSPGISQTAIIIGCGGKGLCTQYYGCKNGACTQVSFDSTVSCTPNSCDSDCGGVDCAAQNGQGGYINECLP</sequence>
<keyword evidence="5 6" id="KW-0472">Membrane</keyword>
<gene>
    <name evidence="7" type="ORF">UX47_C0009G0030</name>
</gene>
<dbReference type="GO" id="GO:0016020">
    <property type="term" value="C:membrane"/>
    <property type="evidence" value="ECO:0007669"/>
    <property type="project" value="UniProtKB-SubCell"/>
</dbReference>
<dbReference type="SUPFAM" id="SSF54523">
    <property type="entry name" value="Pili subunits"/>
    <property type="match status" value="1"/>
</dbReference>
<name>A0A0G1RRQ0_9BACT</name>
<evidence type="ECO:0000256" key="1">
    <source>
        <dbReference type="ARBA" id="ARBA00004167"/>
    </source>
</evidence>
<dbReference type="Proteomes" id="UP000034794">
    <property type="component" value="Unassembled WGS sequence"/>
</dbReference>
<dbReference type="InterPro" id="IPR012902">
    <property type="entry name" value="N_methyl_site"/>
</dbReference>
<dbReference type="NCBIfam" id="TIGR02532">
    <property type="entry name" value="IV_pilin_GFxxxE"/>
    <property type="match status" value="1"/>
</dbReference>
<evidence type="ECO:0000256" key="5">
    <source>
        <dbReference type="ARBA" id="ARBA00023136"/>
    </source>
</evidence>
<evidence type="ECO:0000313" key="7">
    <source>
        <dbReference type="EMBL" id="KKU32593.1"/>
    </source>
</evidence>
<dbReference type="Pfam" id="PF07963">
    <property type="entry name" value="N_methyl"/>
    <property type="match status" value="1"/>
</dbReference>
<keyword evidence="3 6" id="KW-0812">Transmembrane</keyword>
<dbReference type="Gene3D" id="3.30.700.10">
    <property type="entry name" value="Glycoprotein, Type 4 Pilin"/>
    <property type="match status" value="1"/>
</dbReference>
<dbReference type="InterPro" id="IPR045584">
    <property type="entry name" value="Pilin-like"/>
</dbReference>
<accession>A0A0G1RRQ0</accession>
<keyword evidence="2" id="KW-0488">Methylation</keyword>
<organism evidence="7 8">
    <name type="scientific">Candidatus Collierbacteria bacterium GW2011_GWA2_46_26</name>
    <dbReference type="NCBI Taxonomy" id="1618381"/>
    <lineage>
        <taxon>Bacteria</taxon>
        <taxon>Candidatus Collieribacteriota</taxon>
    </lineage>
</organism>
<comment type="subcellular location">
    <subcellularLocation>
        <location evidence="1">Membrane</location>
        <topology evidence="1">Single-pass membrane protein</topology>
    </subcellularLocation>
</comment>
<evidence type="ECO:0008006" key="9">
    <source>
        <dbReference type="Google" id="ProtNLM"/>
    </source>
</evidence>
<evidence type="ECO:0000256" key="2">
    <source>
        <dbReference type="ARBA" id="ARBA00022481"/>
    </source>
</evidence>
<proteinExistence type="predicted"/>
<dbReference type="GO" id="GO:0015628">
    <property type="term" value="P:protein secretion by the type II secretion system"/>
    <property type="evidence" value="ECO:0007669"/>
    <property type="project" value="InterPro"/>
</dbReference>
<feature type="transmembrane region" description="Helical" evidence="6">
    <location>
        <begin position="20"/>
        <end position="40"/>
    </location>
</feature>
<protein>
    <recommendedName>
        <fullName evidence="9">Type II secretion system protein G</fullName>
    </recommendedName>
</protein>
<evidence type="ECO:0000313" key="8">
    <source>
        <dbReference type="Proteomes" id="UP000034794"/>
    </source>
</evidence>
<dbReference type="GO" id="GO:0015627">
    <property type="term" value="C:type II protein secretion system complex"/>
    <property type="evidence" value="ECO:0007669"/>
    <property type="project" value="InterPro"/>
</dbReference>
<evidence type="ECO:0000256" key="3">
    <source>
        <dbReference type="ARBA" id="ARBA00022692"/>
    </source>
</evidence>